<keyword evidence="4" id="KW-1185">Reference proteome</keyword>
<dbReference type="CDD" id="cd00201">
    <property type="entry name" value="WW"/>
    <property type="match status" value="1"/>
</dbReference>
<comment type="caution">
    <text evidence="3">The sequence shown here is derived from an EMBL/GenBank/DDBJ whole genome shotgun (WGS) entry which is preliminary data.</text>
</comment>
<dbReference type="AlphaFoldDB" id="A0A9W6ZNT6"/>
<evidence type="ECO:0000256" key="1">
    <source>
        <dbReference type="SAM" id="MobiDB-lite"/>
    </source>
</evidence>
<dbReference type="OrthoDB" id="443915at2759"/>
<sequence>MSNNNNNNNKKSETTLKWERSKLQARKASEAVSSLSHDRLTDSNFSTADGALTILKLCHVLSPEPSSPLLTAILQWASACPAQTHPNPSQLKSKLTALHSRLRPQTSLDIVPQPDTSSPLIFSSSTLERSTKNLGKVTQDKFTPLTSKCVVCTGPSSESRCLKVLNPSLLPLLPPSKSKVKNPSPSPEEPTMDAALMETTCPTLVRQNDLLYLLPPKSKTPSCHKVVAINYTDGGVMLVPRSGKNDNPKFVPLLGLLEATVVRREKVGEVEKCTGFVVPAPERAEAYKKLKAFKDEDEWKRNLDGTTKAVDEEEVKRGRKDGERSYHSEKTAMANARDLLKKMDVSLIMHDKAKWLTIGGALKAVSDELLEDWCKWCGKSQLVDYGRKNCLRAWAQFRPRTSWDEEECKIARVNEVKAKAELDKILGDADAGEFVIHKAKQDYARSKTESVSKAQFARVVFKNLKKKQQDEEETAQIEEEDLMVPSVKTLDSSPSDIQGDTIKTNSMVVAEVRVGDYVMLKKNNQNMSKMLGVGQNVDSVILLKTRAEKQFVGKSMHEKVVKGKKEEEKRNVWNKVLECDPLKRLVKISVVPTPLKKETERWCNLGIFSNAWVWRAEENGVGGTIWRLPGGDMNWGIANLNKILDEVKEEKKEAWRAQHPDSDSDDAEEVEEDMNFGAEGMAKEVGETKAKPLKAALKMGLIKALPHSVTICWVPSGAKVHVHLTNKNGSDWRKVYSGKHGGCQVSKLKDGTGYRFKVECEGRRPSFGIYSTCPLPPVKPVGLEWVGGEASRGLKLRVGDSKSKFVVRIETSSYHAKSGKPEKWENKGETKDETFIVKGTKVGTGVKVRTRFLMPDGTVGVQTEELDLGVVPRRGGLIVLDYDGDDDKKKKDEVDAKTNPTPADQTLVQAPDTQVAKLVSKDLNASHPIINFASFFSELQEILPPGLTTPASTADENSEPSNLPPGWSKVFNAEYNKSYYWNEDKQRSQWTEPE</sequence>
<feature type="compositionally biased region" description="Polar residues" evidence="1">
    <location>
        <begin position="949"/>
        <end position="961"/>
    </location>
</feature>
<accession>A0A9W6ZNT6</accession>
<dbReference type="Proteomes" id="UP001165085">
    <property type="component" value="Unassembled WGS sequence"/>
</dbReference>
<dbReference type="SUPFAM" id="SSF49265">
    <property type="entry name" value="Fibronectin type III"/>
    <property type="match status" value="1"/>
</dbReference>
<evidence type="ECO:0000259" key="2">
    <source>
        <dbReference type="PROSITE" id="PS50020"/>
    </source>
</evidence>
<feature type="region of interest" description="Disordered" evidence="1">
    <location>
        <begin position="947"/>
        <end position="968"/>
    </location>
</feature>
<feature type="compositionally biased region" description="Basic and acidic residues" evidence="1">
    <location>
        <begin position="886"/>
        <end position="896"/>
    </location>
</feature>
<dbReference type="InterPro" id="IPR036116">
    <property type="entry name" value="FN3_sf"/>
</dbReference>
<proteinExistence type="predicted"/>
<feature type="domain" description="WW" evidence="2">
    <location>
        <begin position="961"/>
        <end position="994"/>
    </location>
</feature>
<dbReference type="Gene3D" id="2.20.70.10">
    <property type="match status" value="1"/>
</dbReference>
<dbReference type="InterPro" id="IPR036020">
    <property type="entry name" value="WW_dom_sf"/>
</dbReference>
<dbReference type="PROSITE" id="PS01159">
    <property type="entry name" value="WW_DOMAIN_1"/>
    <property type="match status" value="1"/>
</dbReference>
<protein>
    <recommendedName>
        <fullName evidence="2">WW domain-containing protein</fullName>
    </recommendedName>
</protein>
<feature type="region of interest" description="Disordered" evidence="1">
    <location>
        <begin position="886"/>
        <end position="905"/>
    </location>
</feature>
<name>A0A9W6ZNT6_9STRA</name>
<reference evidence="4" key="1">
    <citation type="journal article" date="2023" name="Commun. Biol.">
        <title>Genome analysis of Parmales, the sister group of diatoms, reveals the evolutionary specialization of diatoms from phago-mixotrophs to photoautotrophs.</title>
        <authorList>
            <person name="Ban H."/>
            <person name="Sato S."/>
            <person name="Yoshikawa S."/>
            <person name="Yamada K."/>
            <person name="Nakamura Y."/>
            <person name="Ichinomiya M."/>
            <person name="Sato N."/>
            <person name="Blanc-Mathieu R."/>
            <person name="Endo H."/>
            <person name="Kuwata A."/>
            <person name="Ogata H."/>
        </authorList>
    </citation>
    <scope>NUCLEOTIDE SEQUENCE [LARGE SCALE GENOMIC DNA]</scope>
    <source>
        <strain evidence="4">NIES 3701</strain>
    </source>
</reference>
<evidence type="ECO:0000313" key="3">
    <source>
        <dbReference type="EMBL" id="GMH53320.1"/>
    </source>
</evidence>
<gene>
    <name evidence="3" type="ORF">TrST_g1265</name>
</gene>
<dbReference type="EMBL" id="BRXY01000019">
    <property type="protein sequence ID" value="GMH53320.1"/>
    <property type="molecule type" value="Genomic_DNA"/>
</dbReference>
<dbReference type="InterPro" id="IPR001202">
    <property type="entry name" value="WW_dom"/>
</dbReference>
<dbReference type="SUPFAM" id="SSF51045">
    <property type="entry name" value="WW domain"/>
    <property type="match status" value="1"/>
</dbReference>
<organism evidence="3 4">
    <name type="scientific">Triparma strigata</name>
    <dbReference type="NCBI Taxonomy" id="1606541"/>
    <lineage>
        <taxon>Eukaryota</taxon>
        <taxon>Sar</taxon>
        <taxon>Stramenopiles</taxon>
        <taxon>Ochrophyta</taxon>
        <taxon>Bolidophyceae</taxon>
        <taxon>Parmales</taxon>
        <taxon>Triparmaceae</taxon>
        <taxon>Triparma</taxon>
    </lineage>
</organism>
<dbReference type="PROSITE" id="PS50020">
    <property type="entry name" value="WW_DOMAIN_2"/>
    <property type="match status" value="1"/>
</dbReference>
<evidence type="ECO:0000313" key="4">
    <source>
        <dbReference type="Proteomes" id="UP001165085"/>
    </source>
</evidence>